<evidence type="ECO:0000256" key="4">
    <source>
        <dbReference type="ARBA" id="ARBA00022679"/>
    </source>
</evidence>
<dbReference type="Gene3D" id="3.40.50.300">
    <property type="entry name" value="P-loop containing nucleotide triphosphate hydrolases"/>
    <property type="match status" value="1"/>
</dbReference>
<dbReference type="Pfam" id="PF01715">
    <property type="entry name" value="IPPT"/>
    <property type="match status" value="1"/>
</dbReference>
<comment type="similarity">
    <text evidence="3 10 13">Belongs to the IPP transferase family.</text>
</comment>
<dbReference type="NCBIfam" id="TIGR00174">
    <property type="entry name" value="miaA"/>
    <property type="match status" value="1"/>
</dbReference>
<protein>
    <recommendedName>
        <fullName evidence="10">tRNA dimethylallyltransferase</fullName>
        <ecNumber evidence="10">2.5.1.75</ecNumber>
    </recommendedName>
    <alternativeName>
        <fullName evidence="10">Dimethylallyl diphosphate:tRNA dimethylallyltransferase</fullName>
        <shortName evidence="10">DMAPP:tRNA dimethylallyltransferase</shortName>
        <shortName evidence="10">DMATase</shortName>
    </alternativeName>
    <alternativeName>
        <fullName evidence="10">Isopentenyl-diphosphate:tRNA isopentenyltransferase</fullName>
        <shortName evidence="10">IPP transferase</shortName>
        <shortName evidence="10">IPPT</shortName>
        <shortName evidence="10">IPTase</shortName>
    </alternativeName>
</protein>
<dbReference type="EMBL" id="RIZI01000175">
    <property type="protein sequence ID" value="RNF60461.1"/>
    <property type="molecule type" value="Genomic_DNA"/>
</dbReference>
<dbReference type="GO" id="GO:0005524">
    <property type="term" value="F:ATP binding"/>
    <property type="evidence" value="ECO:0007669"/>
    <property type="project" value="UniProtKB-UniRule"/>
</dbReference>
<evidence type="ECO:0000256" key="6">
    <source>
        <dbReference type="ARBA" id="ARBA00022741"/>
    </source>
</evidence>
<feature type="binding site" evidence="10">
    <location>
        <begin position="9"/>
        <end position="16"/>
    </location>
    <ligand>
        <name>ATP</name>
        <dbReference type="ChEBI" id="CHEBI:30616"/>
    </ligand>
</feature>
<evidence type="ECO:0000256" key="2">
    <source>
        <dbReference type="ARBA" id="ARBA00003213"/>
    </source>
</evidence>
<feature type="region of interest" description="Interaction with substrate tRNA" evidence="10">
    <location>
        <begin position="34"/>
        <end position="37"/>
    </location>
</feature>
<accession>A0A3M8QXJ4</accession>
<feature type="binding site" evidence="10">
    <location>
        <begin position="11"/>
        <end position="16"/>
    </location>
    <ligand>
        <name>substrate</name>
    </ligand>
</feature>
<keyword evidence="7 10" id="KW-0067">ATP-binding</keyword>
<comment type="caution">
    <text evidence="10">Lacks conserved residue(s) required for the propagation of feature annotation.</text>
</comment>
<evidence type="ECO:0000256" key="13">
    <source>
        <dbReference type="RuleBase" id="RU003785"/>
    </source>
</evidence>
<dbReference type="AlphaFoldDB" id="A0A3M8QXJ4"/>
<sequence length="316" mass="34658">MIPAIALMGPTASGKTALALLLADAFPVDIISVDSVLVYRHFDIGTAKPDRDLRARYPHALVDIREPDQPYSAGSFREDALAEIAAARGRGRIPLLVGGSGLYFRALERGIGVLPTADPQFRQCLSEEGAALGWPALHQRLAALDPVTAAQIAAHDRQRIQRALELIHHTGKPLAGQRRWQGEFPGTLRKIILQGPRGWLHQRIEQRLQAMLAAGFLDELRHLQAQPYAPELPAMRAVGYRQLMPYLEGLCPLPEALTAAAAATRQLAKRQETWLRQESCDLYLDPSDKMAANRLCVAVGDWLAAAGYPHFGLCGH</sequence>
<comment type="caution">
    <text evidence="14">The sequence shown here is derived from an EMBL/GenBank/DDBJ whole genome shotgun (WGS) entry which is preliminary data.</text>
</comment>
<evidence type="ECO:0000256" key="11">
    <source>
        <dbReference type="RuleBase" id="RU003783"/>
    </source>
</evidence>
<evidence type="ECO:0000256" key="12">
    <source>
        <dbReference type="RuleBase" id="RU003784"/>
    </source>
</evidence>
<dbReference type="SUPFAM" id="SSF52540">
    <property type="entry name" value="P-loop containing nucleoside triphosphate hydrolases"/>
    <property type="match status" value="2"/>
</dbReference>
<dbReference type="GO" id="GO:0052381">
    <property type="term" value="F:tRNA dimethylallyltransferase activity"/>
    <property type="evidence" value="ECO:0007669"/>
    <property type="project" value="UniProtKB-UniRule"/>
</dbReference>
<name>A0A3M8QXJ4_9PROT</name>
<dbReference type="InterPro" id="IPR027417">
    <property type="entry name" value="P-loop_NTPase"/>
</dbReference>
<evidence type="ECO:0000256" key="10">
    <source>
        <dbReference type="HAMAP-Rule" id="MF_00185"/>
    </source>
</evidence>
<dbReference type="Gene3D" id="1.10.20.140">
    <property type="match status" value="1"/>
</dbReference>
<dbReference type="PANTHER" id="PTHR11088:SF60">
    <property type="entry name" value="TRNA DIMETHYLALLYLTRANSFERASE"/>
    <property type="match status" value="1"/>
</dbReference>
<dbReference type="InterPro" id="IPR018022">
    <property type="entry name" value="IPT"/>
</dbReference>
<keyword evidence="5 10" id="KW-0819">tRNA processing</keyword>
<dbReference type="HAMAP" id="MF_00185">
    <property type="entry name" value="IPP_trans"/>
    <property type="match status" value="1"/>
</dbReference>
<keyword evidence="8 10" id="KW-0460">Magnesium</keyword>
<gene>
    <name evidence="10 14" type="primary">miaA</name>
    <name evidence="14" type="ORF">EC580_09405</name>
</gene>
<evidence type="ECO:0000256" key="9">
    <source>
        <dbReference type="ARBA" id="ARBA00049563"/>
    </source>
</evidence>
<dbReference type="GO" id="GO:0006400">
    <property type="term" value="P:tRNA modification"/>
    <property type="evidence" value="ECO:0007669"/>
    <property type="project" value="TreeGrafter"/>
</dbReference>
<comment type="subunit">
    <text evidence="10">Monomer.</text>
</comment>
<evidence type="ECO:0000256" key="7">
    <source>
        <dbReference type="ARBA" id="ARBA00022840"/>
    </source>
</evidence>
<dbReference type="OrthoDB" id="5289568at2"/>
<reference evidence="14" key="1">
    <citation type="submission" date="2018-10" db="EMBL/GenBank/DDBJ databases">
        <title>Acidithiobacillus sulfuriphilus sp. nov.: an extremely acidophilic sulfur-oxidizing chemolithotroph isolated from a neutral pH environment.</title>
        <authorList>
            <person name="Falagan C."/>
            <person name="Moya-Beltran A."/>
            <person name="Quatrini R."/>
            <person name="Johnson D.B."/>
        </authorList>
    </citation>
    <scope>NUCLEOTIDE SEQUENCE [LARGE SCALE GENOMIC DNA]</scope>
    <source>
        <strain evidence="14">CJ-2</strain>
    </source>
</reference>
<feature type="region of interest" description="Interaction with substrate tRNA" evidence="10">
    <location>
        <begin position="158"/>
        <end position="162"/>
    </location>
</feature>
<comment type="catalytic activity">
    <reaction evidence="9 10 11">
        <text>adenosine(37) in tRNA + dimethylallyl diphosphate = N(6)-dimethylallyladenosine(37) in tRNA + diphosphate</text>
        <dbReference type="Rhea" id="RHEA:26482"/>
        <dbReference type="Rhea" id="RHEA-COMP:10162"/>
        <dbReference type="Rhea" id="RHEA-COMP:10375"/>
        <dbReference type="ChEBI" id="CHEBI:33019"/>
        <dbReference type="ChEBI" id="CHEBI:57623"/>
        <dbReference type="ChEBI" id="CHEBI:74411"/>
        <dbReference type="ChEBI" id="CHEBI:74415"/>
        <dbReference type="EC" id="2.5.1.75"/>
    </reaction>
</comment>
<comment type="function">
    <text evidence="2 10 12">Catalyzes the transfer of a dimethylallyl group onto the adenine at position 37 in tRNAs that read codons beginning with uridine, leading to the formation of N6-(dimethylallyl)adenosine (i(6)A).</text>
</comment>
<comment type="cofactor">
    <cofactor evidence="1 10">
        <name>Mg(2+)</name>
        <dbReference type="ChEBI" id="CHEBI:18420"/>
    </cofactor>
</comment>
<feature type="site" description="Interaction with substrate tRNA" evidence="10">
    <location>
        <position position="122"/>
    </location>
</feature>
<evidence type="ECO:0000256" key="3">
    <source>
        <dbReference type="ARBA" id="ARBA00005842"/>
    </source>
</evidence>
<keyword evidence="6 10" id="KW-0547">Nucleotide-binding</keyword>
<dbReference type="PANTHER" id="PTHR11088">
    <property type="entry name" value="TRNA DIMETHYLALLYLTRANSFERASE"/>
    <property type="match status" value="1"/>
</dbReference>
<dbReference type="InterPro" id="IPR039657">
    <property type="entry name" value="Dimethylallyltransferase"/>
</dbReference>
<evidence type="ECO:0000256" key="8">
    <source>
        <dbReference type="ARBA" id="ARBA00022842"/>
    </source>
</evidence>
<feature type="site" description="Interaction with substrate tRNA" evidence="10">
    <location>
        <position position="100"/>
    </location>
</feature>
<evidence type="ECO:0000256" key="5">
    <source>
        <dbReference type="ARBA" id="ARBA00022694"/>
    </source>
</evidence>
<proteinExistence type="inferred from homology"/>
<dbReference type="EC" id="2.5.1.75" evidence="10"/>
<organism evidence="14">
    <name type="scientific">Acidithiobacillus sulfuriphilus</name>
    <dbReference type="NCBI Taxonomy" id="1867749"/>
    <lineage>
        <taxon>Bacteria</taxon>
        <taxon>Pseudomonadati</taxon>
        <taxon>Pseudomonadota</taxon>
        <taxon>Acidithiobacillia</taxon>
        <taxon>Acidithiobacillales</taxon>
        <taxon>Acidithiobacillaceae</taxon>
        <taxon>Acidithiobacillus</taxon>
    </lineage>
</organism>
<dbReference type="RefSeq" id="WP_123104431.1">
    <property type="nucleotide sequence ID" value="NZ_CP127527.1"/>
</dbReference>
<evidence type="ECO:0000256" key="1">
    <source>
        <dbReference type="ARBA" id="ARBA00001946"/>
    </source>
</evidence>
<keyword evidence="4 10" id="KW-0808">Transferase</keyword>
<evidence type="ECO:0000313" key="14">
    <source>
        <dbReference type="EMBL" id="RNF60461.1"/>
    </source>
</evidence>